<proteinExistence type="predicted"/>
<organism evidence="1 2">
    <name type="scientific">Rousettus aegyptiacus</name>
    <name type="common">Egyptian fruit bat</name>
    <name type="synonym">Pteropus aegyptiacus</name>
    <dbReference type="NCBI Taxonomy" id="9407"/>
    <lineage>
        <taxon>Eukaryota</taxon>
        <taxon>Metazoa</taxon>
        <taxon>Chordata</taxon>
        <taxon>Craniata</taxon>
        <taxon>Vertebrata</taxon>
        <taxon>Euteleostomi</taxon>
        <taxon>Mammalia</taxon>
        <taxon>Eutheria</taxon>
        <taxon>Laurasiatheria</taxon>
        <taxon>Chiroptera</taxon>
        <taxon>Yinpterochiroptera</taxon>
        <taxon>Pteropodoidea</taxon>
        <taxon>Pteropodidae</taxon>
        <taxon>Rousettinae</taxon>
        <taxon>Rousettus</taxon>
    </lineage>
</organism>
<dbReference type="EMBL" id="JACASE010000003">
    <property type="protein sequence ID" value="KAF6486219.1"/>
    <property type="molecule type" value="Genomic_DNA"/>
</dbReference>
<name>A0A7J8IQ24_ROUAE</name>
<keyword evidence="2" id="KW-1185">Reference proteome</keyword>
<accession>A0A7J8IQ24</accession>
<evidence type="ECO:0000313" key="2">
    <source>
        <dbReference type="Proteomes" id="UP000593571"/>
    </source>
</evidence>
<protein>
    <submittedName>
        <fullName evidence="1">NADP dependent oxidoreductase domain containing 1</fullName>
    </submittedName>
</protein>
<sequence length="110" mass="12538">MNMPHPGALQLLNDLFLSVHFEGCEKDGESCPKFKLQDFVSEVYANNLSQERPFPWFDLTAVQLRETPFSQRLLTSTVLQDHLTHRYCDLFGISLTKEQQPVVSTGSPPQ</sequence>
<gene>
    <name evidence="1" type="ORF">HJG63_014288</name>
</gene>
<evidence type="ECO:0000313" key="1">
    <source>
        <dbReference type="EMBL" id="KAF6486219.1"/>
    </source>
</evidence>
<dbReference type="AlphaFoldDB" id="A0A7J8IQ24"/>
<comment type="caution">
    <text evidence="1">The sequence shown here is derived from an EMBL/GenBank/DDBJ whole genome shotgun (WGS) entry which is preliminary data.</text>
</comment>
<reference evidence="1 2" key="1">
    <citation type="journal article" date="2020" name="Nature">
        <title>Six reference-quality genomes reveal evolution of bat adaptations.</title>
        <authorList>
            <person name="Jebb D."/>
            <person name="Huang Z."/>
            <person name="Pippel M."/>
            <person name="Hughes G.M."/>
            <person name="Lavrichenko K."/>
            <person name="Devanna P."/>
            <person name="Winkler S."/>
            <person name="Jermiin L.S."/>
            <person name="Skirmuntt E.C."/>
            <person name="Katzourakis A."/>
            <person name="Burkitt-Gray L."/>
            <person name="Ray D.A."/>
            <person name="Sullivan K.A.M."/>
            <person name="Roscito J.G."/>
            <person name="Kirilenko B.M."/>
            <person name="Davalos L.M."/>
            <person name="Corthals A.P."/>
            <person name="Power M.L."/>
            <person name="Jones G."/>
            <person name="Ransome R.D."/>
            <person name="Dechmann D.K.N."/>
            <person name="Locatelli A.G."/>
            <person name="Puechmaille S.J."/>
            <person name="Fedrigo O."/>
            <person name="Jarvis E.D."/>
            <person name="Hiller M."/>
            <person name="Vernes S.C."/>
            <person name="Myers E.W."/>
            <person name="Teeling E.C."/>
        </authorList>
    </citation>
    <scope>NUCLEOTIDE SEQUENCE [LARGE SCALE GENOMIC DNA]</scope>
    <source>
        <strain evidence="1">MRouAeg1</strain>
        <tissue evidence="1">Muscle</tissue>
    </source>
</reference>
<dbReference type="Proteomes" id="UP000593571">
    <property type="component" value="Unassembled WGS sequence"/>
</dbReference>